<gene>
    <name evidence="1" type="ORF">JCM31826_13590</name>
</gene>
<dbReference type="AlphaFoldDB" id="A0A401XLI1"/>
<protein>
    <submittedName>
        <fullName evidence="1">Uncharacterized protein</fullName>
    </submittedName>
</protein>
<dbReference type="EMBL" id="BHZE01000012">
    <property type="protein sequence ID" value="GCD77877.1"/>
    <property type="molecule type" value="Genomic_DNA"/>
</dbReference>
<reference evidence="1 2" key="1">
    <citation type="submission" date="2018-11" db="EMBL/GenBank/DDBJ databases">
        <title>Schleiferia aggregans sp. nov., a moderately thermophilic heterotrophic bacterium isolated from microbial mats at a terrestrial hot spring.</title>
        <authorList>
            <person name="Iino T."/>
            <person name="Ohkuma M."/>
            <person name="Haruta S."/>
        </authorList>
    </citation>
    <scope>NUCLEOTIDE SEQUENCE [LARGE SCALE GENOMIC DNA]</scope>
    <source>
        <strain evidence="1 2">LA</strain>
    </source>
</reference>
<accession>A0A401XLI1</accession>
<keyword evidence="2" id="KW-1185">Reference proteome</keyword>
<proteinExistence type="predicted"/>
<sequence>MKNSNFCKNIGILIPALFLVQQLNAQKTLSETIPKATPEFAFIQLNIDNVGYAGFYYGFFNDFISATYLDDRNRNLLSVQNTMQFGAFQQTSSDVNLFVQYNVNLRYSYRITEKFFINLFSGLGSATILQENIRPRFFFIPGFSLGTLTSENKMREIGVRFHLDLGSGSERWNNYIGFMLTF</sequence>
<organism evidence="1 2">
    <name type="scientific">Thermaurantimonas aggregans</name>
    <dbReference type="NCBI Taxonomy" id="2173829"/>
    <lineage>
        <taxon>Bacteria</taxon>
        <taxon>Pseudomonadati</taxon>
        <taxon>Bacteroidota</taxon>
        <taxon>Flavobacteriia</taxon>
        <taxon>Flavobacteriales</taxon>
        <taxon>Schleiferiaceae</taxon>
        <taxon>Thermaurantimonas</taxon>
    </lineage>
</organism>
<comment type="caution">
    <text evidence="1">The sequence shown here is derived from an EMBL/GenBank/DDBJ whole genome shotgun (WGS) entry which is preliminary data.</text>
</comment>
<evidence type="ECO:0000313" key="2">
    <source>
        <dbReference type="Proteomes" id="UP000286715"/>
    </source>
</evidence>
<dbReference type="Proteomes" id="UP000286715">
    <property type="component" value="Unassembled WGS sequence"/>
</dbReference>
<dbReference type="RefSeq" id="WP_124397942.1">
    <property type="nucleotide sequence ID" value="NZ_BHZE01000012.1"/>
</dbReference>
<name>A0A401XLI1_9FLAO</name>
<evidence type="ECO:0000313" key="1">
    <source>
        <dbReference type="EMBL" id="GCD77877.1"/>
    </source>
</evidence>